<dbReference type="RefSeq" id="WP_144363064.1">
    <property type="nucleotide sequence ID" value="NZ_CABHNE010000136.1"/>
</dbReference>
<evidence type="ECO:0000313" key="3">
    <source>
        <dbReference type="Proteomes" id="UP001297422"/>
    </source>
</evidence>
<sequence>MNPLTNAEIGMLYTTDSKFLAKVKYTQNPTSFTFIFSSKPDYELPKKVYLMPGENLDDYTSFLCSTTDVYTEYYVPQTDRTWFLTETTDCDLLAYRSEFRIDVCFPLDIVPQGSSKNKNVTVVDISVGGMKFIADTEFEVGKTFSFIFAKGRIPVFITAQILKRRPARRPDVYCYGCRFLNLDPQVESALRGFIFKENLIQTKSHKQV</sequence>
<proteinExistence type="predicted"/>
<accession>A0AAJ1AY31</accession>
<gene>
    <name evidence="2" type="ORF">LIQ10_12920</name>
</gene>
<comment type="caution">
    <text evidence="2">The sequence shown here is derived from an EMBL/GenBank/DDBJ whole genome shotgun (WGS) entry which is preliminary data.</text>
</comment>
<dbReference type="Proteomes" id="UP001297422">
    <property type="component" value="Unassembled WGS sequence"/>
</dbReference>
<name>A0AAJ1AY31_MEDGN</name>
<evidence type="ECO:0000313" key="2">
    <source>
        <dbReference type="EMBL" id="MCB5494625.1"/>
    </source>
</evidence>
<organism evidence="2 3">
    <name type="scientific">Mediterraneibacter gnavus</name>
    <name type="common">Ruminococcus gnavus</name>
    <dbReference type="NCBI Taxonomy" id="33038"/>
    <lineage>
        <taxon>Bacteria</taxon>
        <taxon>Bacillati</taxon>
        <taxon>Bacillota</taxon>
        <taxon>Clostridia</taxon>
        <taxon>Lachnospirales</taxon>
        <taxon>Lachnospiraceae</taxon>
        <taxon>Mediterraneibacter</taxon>
    </lineage>
</organism>
<dbReference type="Pfam" id="PF07238">
    <property type="entry name" value="PilZ"/>
    <property type="match status" value="1"/>
</dbReference>
<dbReference type="InterPro" id="IPR009875">
    <property type="entry name" value="PilZ_domain"/>
</dbReference>
<reference evidence="2" key="1">
    <citation type="submission" date="2021-10" db="EMBL/GenBank/DDBJ databases">
        <title>Collection of gut derived symbiotic bacterial strains cultured from healthy donors.</title>
        <authorList>
            <person name="Lin H."/>
            <person name="Littmann E."/>
            <person name="Claire K."/>
            <person name="Pamer E."/>
        </authorList>
    </citation>
    <scope>NUCLEOTIDE SEQUENCE</scope>
    <source>
        <strain evidence="2">MSK.23.4</strain>
    </source>
</reference>
<dbReference type="EMBL" id="JAJBNC010000021">
    <property type="protein sequence ID" value="MCB5494625.1"/>
    <property type="molecule type" value="Genomic_DNA"/>
</dbReference>
<dbReference type="AlphaFoldDB" id="A0AAJ1AY31"/>
<dbReference type="Gene3D" id="2.40.10.220">
    <property type="entry name" value="predicted glycosyltransferase like domains"/>
    <property type="match status" value="1"/>
</dbReference>
<protein>
    <submittedName>
        <fullName evidence="2">PilZ domain-containing protein</fullName>
    </submittedName>
</protein>
<feature type="domain" description="PilZ" evidence="1">
    <location>
        <begin position="96"/>
        <end position="195"/>
    </location>
</feature>
<evidence type="ECO:0000259" key="1">
    <source>
        <dbReference type="Pfam" id="PF07238"/>
    </source>
</evidence>
<dbReference type="GO" id="GO:0035438">
    <property type="term" value="F:cyclic-di-GMP binding"/>
    <property type="evidence" value="ECO:0007669"/>
    <property type="project" value="InterPro"/>
</dbReference>
<dbReference type="SUPFAM" id="SSF141371">
    <property type="entry name" value="PilZ domain-like"/>
    <property type="match status" value="1"/>
</dbReference>